<evidence type="ECO:0000313" key="9">
    <source>
        <dbReference type="Proteomes" id="UP001596417"/>
    </source>
</evidence>
<keyword evidence="4 7" id="KW-0812">Transmembrane</keyword>
<gene>
    <name evidence="8" type="ORF">ACFQL7_15070</name>
</gene>
<feature type="transmembrane region" description="Helical" evidence="7">
    <location>
        <begin position="12"/>
        <end position="36"/>
    </location>
</feature>
<evidence type="ECO:0000256" key="3">
    <source>
        <dbReference type="ARBA" id="ARBA00022475"/>
    </source>
</evidence>
<dbReference type="CDD" id="cd06173">
    <property type="entry name" value="MFS_MefA_like"/>
    <property type="match status" value="1"/>
</dbReference>
<comment type="subcellular location">
    <subcellularLocation>
        <location evidence="1">Cell membrane</location>
        <topology evidence="1">Multi-pass membrane protein</topology>
    </subcellularLocation>
</comment>
<evidence type="ECO:0000313" key="8">
    <source>
        <dbReference type="EMBL" id="MFC7191012.1"/>
    </source>
</evidence>
<keyword evidence="3" id="KW-1003">Cell membrane</keyword>
<name>A0ABD5YST6_9EURY</name>
<protein>
    <submittedName>
        <fullName evidence="8">MFS transporter</fullName>
    </submittedName>
</protein>
<dbReference type="Proteomes" id="UP001596417">
    <property type="component" value="Unassembled WGS sequence"/>
</dbReference>
<feature type="transmembrane region" description="Helical" evidence="7">
    <location>
        <begin position="84"/>
        <end position="110"/>
    </location>
</feature>
<dbReference type="PANTHER" id="PTHR23513:SF6">
    <property type="entry name" value="MAJOR FACILITATOR SUPERFAMILY ASSOCIATED DOMAIN-CONTAINING PROTEIN"/>
    <property type="match status" value="1"/>
</dbReference>
<reference evidence="8 9" key="1">
    <citation type="journal article" date="2019" name="Int. J. Syst. Evol. Microbiol.">
        <title>The Global Catalogue of Microorganisms (GCM) 10K type strain sequencing project: providing services to taxonomists for standard genome sequencing and annotation.</title>
        <authorList>
            <consortium name="The Broad Institute Genomics Platform"/>
            <consortium name="The Broad Institute Genome Sequencing Center for Infectious Disease"/>
            <person name="Wu L."/>
            <person name="Ma J."/>
        </authorList>
    </citation>
    <scope>NUCLEOTIDE SEQUENCE [LARGE SCALE GENOMIC DNA]</scope>
    <source>
        <strain evidence="8 9">RDMS1</strain>
    </source>
</reference>
<comment type="caution">
    <text evidence="8">The sequence shown here is derived from an EMBL/GenBank/DDBJ whole genome shotgun (WGS) entry which is preliminary data.</text>
</comment>
<dbReference type="EMBL" id="JBHTAX010000001">
    <property type="protein sequence ID" value="MFC7191012.1"/>
    <property type="molecule type" value="Genomic_DNA"/>
</dbReference>
<keyword evidence="6 7" id="KW-0472">Membrane</keyword>
<dbReference type="Pfam" id="PF05977">
    <property type="entry name" value="MFS_3"/>
    <property type="match status" value="1"/>
</dbReference>
<dbReference type="GO" id="GO:0005886">
    <property type="term" value="C:plasma membrane"/>
    <property type="evidence" value="ECO:0007669"/>
    <property type="project" value="UniProtKB-SubCell"/>
</dbReference>
<keyword evidence="2" id="KW-0813">Transport</keyword>
<dbReference type="InterPro" id="IPR010290">
    <property type="entry name" value="TM_effector"/>
</dbReference>
<feature type="transmembrane region" description="Helical" evidence="7">
    <location>
        <begin position="151"/>
        <end position="171"/>
    </location>
</feature>
<dbReference type="PANTHER" id="PTHR23513">
    <property type="entry name" value="INTEGRAL MEMBRANE EFFLUX PROTEIN-RELATED"/>
    <property type="match status" value="1"/>
</dbReference>
<dbReference type="SUPFAM" id="SSF103473">
    <property type="entry name" value="MFS general substrate transporter"/>
    <property type="match status" value="1"/>
</dbReference>
<feature type="transmembrane region" description="Helical" evidence="7">
    <location>
        <begin position="42"/>
        <end position="63"/>
    </location>
</feature>
<feature type="transmembrane region" description="Helical" evidence="7">
    <location>
        <begin position="224"/>
        <end position="250"/>
    </location>
</feature>
<dbReference type="AlphaFoldDB" id="A0ABD5YST6"/>
<keyword evidence="5 7" id="KW-1133">Transmembrane helix</keyword>
<dbReference type="RefSeq" id="WP_390205952.1">
    <property type="nucleotide sequence ID" value="NZ_JBHTAX010000001.1"/>
</dbReference>
<keyword evidence="9" id="KW-1185">Reference proteome</keyword>
<organism evidence="8 9">
    <name type="scientific">Halocatena marina</name>
    <dbReference type="NCBI Taxonomy" id="2934937"/>
    <lineage>
        <taxon>Archaea</taxon>
        <taxon>Methanobacteriati</taxon>
        <taxon>Methanobacteriota</taxon>
        <taxon>Stenosarchaea group</taxon>
        <taxon>Halobacteria</taxon>
        <taxon>Halobacteriales</taxon>
        <taxon>Natronomonadaceae</taxon>
        <taxon>Halocatena</taxon>
    </lineage>
</organism>
<dbReference type="Gene3D" id="1.20.1250.20">
    <property type="entry name" value="MFS general substrate transporter like domains"/>
    <property type="match status" value="1"/>
</dbReference>
<sequence>MRSVFRNATFRRLFVGRLITNAGDSLYYVAAMWLVYNLGGSAFYTGLAGFLTLTPQTLQFLTGPFVDRWDLRRLLVGTQVLQGVCVLIIPLAAMTGILSVTVVLVVMPVVAMMNQFVYPAQNAALPRIVNEEELVDANSAFSFAYQGVDTAFISLGGVLVALFGAVSLYIIDSVTFAMTALIFATTQIPSTHTKNQTDDDHATSTRTDYVEKLRAGIEYLRGTILVLMLGASVIINFIIGAMMAVLPAFAALRGGSETYGILLLP</sequence>
<evidence type="ECO:0000256" key="4">
    <source>
        <dbReference type="ARBA" id="ARBA00022692"/>
    </source>
</evidence>
<dbReference type="InterPro" id="IPR036259">
    <property type="entry name" value="MFS_trans_sf"/>
</dbReference>
<proteinExistence type="predicted"/>
<evidence type="ECO:0000256" key="2">
    <source>
        <dbReference type="ARBA" id="ARBA00022448"/>
    </source>
</evidence>
<evidence type="ECO:0000256" key="5">
    <source>
        <dbReference type="ARBA" id="ARBA00022989"/>
    </source>
</evidence>
<evidence type="ECO:0000256" key="1">
    <source>
        <dbReference type="ARBA" id="ARBA00004651"/>
    </source>
</evidence>
<accession>A0ABD5YST6</accession>
<evidence type="ECO:0000256" key="7">
    <source>
        <dbReference type="SAM" id="Phobius"/>
    </source>
</evidence>
<evidence type="ECO:0000256" key="6">
    <source>
        <dbReference type="ARBA" id="ARBA00023136"/>
    </source>
</evidence>